<keyword evidence="3" id="KW-1185">Reference proteome</keyword>
<feature type="transmembrane region" description="Helical" evidence="1">
    <location>
        <begin position="91"/>
        <end position="110"/>
    </location>
</feature>
<dbReference type="OrthoDB" id="1640349at2"/>
<dbReference type="Pfam" id="PF06898">
    <property type="entry name" value="YqfD"/>
    <property type="match status" value="1"/>
</dbReference>
<keyword evidence="1" id="KW-0812">Transmembrane</keyword>
<dbReference type="RefSeq" id="WP_110395433.1">
    <property type="nucleotide sequence ID" value="NZ_JBHUHB010000001.1"/>
</dbReference>
<dbReference type="NCBIfam" id="TIGR02876">
    <property type="entry name" value="spore_yqfD"/>
    <property type="match status" value="1"/>
</dbReference>
<sequence>MRRVQGKKLVGFVTVHVQGKNPEFFFQACANAKIPVWDIKKTATNHCVGKIYLLHVKRVKEIVHQFDYEIQFKNRKGYVNYLLQMWTRKEIIASILLCCLIIFILSNIVWKVNITGVSVDVEKKINKQLTSYGLYEGAWAYSLESLDIIQQDVLHAVPELLYIGIQKKGTTYHVDGVEKLIIEEEEKGPAQHLKASKSGVIEKMFVKKGLPVVEVNDFVSKGDLLVSGVINEQKQDGDNSEQEIAQEAVGAEGDVYANTWYEVTVSSSLHSYYEKLSGEKMKKYDLKFGTVQIPVWGFKKVPFDRILVEKEEKPLYFLKWELPIQFIQQTIYNKSSFQHTRSKEEAKQVAIDHVKEDIQRKLGTDAEIQKYYVLHETEENGKVKLNLYISVLENIAKGTPIH</sequence>
<dbReference type="AlphaFoldDB" id="A0A2V3VY36"/>
<accession>A0A2V3VY36</accession>
<dbReference type="Proteomes" id="UP000247978">
    <property type="component" value="Unassembled WGS sequence"/>
</dbReference>
<dbReference type="PIRSF" id="PIRSF029895">
    <property type="entry name" value="SpoIV"/>
    <property type="match status" value="1"/>
</dbReference>
<keyword evidence="1" id="KW-0472">Membrane</keyword>
<proteinExistence type="predicted"/>
<protein>
    <recommendedName>
        <fullName evidence="4">Sporulation protein YqfD</fullName>
    </recommendedName>
</protein>
<name>A0A2V3VY36_9BACI</name>
<evidence type="ECO:0000313" key="2">
    <source>
        <dbReference type="EMBL" id="PXW86526.1"/>
    </source>
</evidence>
<dbReference type="InterPro" id="IPR010690">
    <property type="entry name" value="YqfD"/>
</dbReference>
<comment type="caution">
    <text evidence="2">The sequence shown here is derived from an EMBL/GenBank/DDBJ whole genome shotgun (WGS) entry which is preliminary data.</text>
</comment>
<gene>
    <name evidence="2" type="ORF">DFR56_10745</name>
</gene>
<evidence type="ECO:0000256" key="1">
    <source>
        <dbReference type="SAM" id="Phobius"/>
    </source>
</evidence>
<evidence type="ECO:0000313" key="3">
    <source>
        <dbReference type="Proteomes" id="UP000247978"/>
    </source>
</evidence>
<evidence type="ECO:0008006" key="4">
    <source>
        <dbReference type="Google" id="ProtNLM"/>
    </source>
</evidence>
<keyword evidence="1" id="KW-1133">Transmembrane helix</keyword>
<reference evidence="2 3" key="1">
    <citation type="submission" date="2018-05" db="EMBL/GenBank/DDBJ databases">
        <title>Genomic Encyclopedia of Type Strains, Phase IV (KMG-IV): sequencing the most valuable type-strain genomes for metagenomic binning, comparative biology and taxonomic classification.</title>
        <authorList>
            <person name="Goeker M."/>
        </authorList>
    </citation>
    <scope>NUCLEOTIDE SEQUENCE [LARGE SCALE GENOMIC DNA]</scope>
    <source>
        <strain evidence="2 3">DSM 28556</strain>
    </source>
</reference>
<dbReference type="EMBL" id="QJJQ01000007">
    <property type="protein sequence ID" value="PXW86526.1"/>
    <property type="molecule type" value="Genomic_DNA"/>
</dbReference>
<organism evidence="2 3">
    <name type="scientific">Pseudogracilibacillus auburnensis</name>
    <dbReference type="NCBI Taxonomy" id="1494959"/>
    <lineage>
        <taxon>Bacteria</taxon>
        <taxon>Bacillati</taxon>
        <taxon>Bacillota</taxon>
        <taxon>Bacilli</taxon>
        <taxon>Bacillales</taxon>
        <taxon>Bacillaceae</taxon>
        <taxon>Pseudogracilibacillus</taxon>
    </lineage>
</organism>